<gene>
    <name evidence="2" type="ORF">NE237_017062</name>
</gene>
<organism evidence="2 3">
    <name type="scientific">Protea cynaroides</name>
    <dbReference type="NCBI Taxonomy" id="273540"/>
    <lineage>
        <taxon>Eukaryota</taxon>
        <taxon>Viridiplantae</taxon>
        <taxon>Streptophyta</taxon>
        <taxon>Embryophyta</taxon>
        <taxon>Tracheophyta</taxon>
        <taxon>Spermatophyta</taxon>
        <taxon>Magnoliopsida</taxon>
        <taxon>Proteales</taxon>
        <taxon>Proteaceae</taxon>
        <taxon>Protea</taxon>
    </lineage>
</organism>
<sequence>MDPWCLTARERGSSCGASSEGPPPTSVAEDRCPQLPQALFSADLKGVPPTKRLLENAQHFAFVLVMSSGSTSIGADRSGGRWSCGGTVRLSSSFFGKLLESTTLLPRGDTSSTSYSTVQDISGLNPCFTPGSPSVVSPGSTQSVPVQFSLTQQALIQA</sequence>
<dbReference type="EMBL" id="JAMYWD010000007">
    <property type="protein sequence ID" value="KAJ4965213.1"/>
    <property type="molecule type" value="Genomic_DNA"/>
</dbReference>
<comment type="caution">
    <text evidence="2">The sequence shown here is derived from an EMBL/GenBank/DDBJ whole genome shotgun (WGS) entry which is preliminary data.</text>
</comment>
<protein>
    <submittedName>
        <fullName evidence="2">Uncharacterized protein</fullName>
    </submittedName>
</protein>
<evidence type="ECO:0000313" key="2">
    <source>
        <dbReference type="EMBL" id="KAJ4965213.1"/>
    </source>
</evidence>
<feature type="region of interest" description="Disordered" evidence="1">
    <location>
        <begin position="9"/>
        <end position="28"/>
    </location>
</feature>
<reference evidence="2" key="1">
    <citation type="journal article" date="2023" name="Plant J.">
        <title>The genome of the king protea, Protea cynaroides.</title>
        <authorList>
            <person name="Chang J."/>
            <person name="Duong T.A."/>
            <person name="Schoeman C."/>
            <person name="Ma X."/>
            <person name="Roodt D."/>
            <person name="Barker N."/>
            <person name="Li Z."/>
            <person name="Van de Peer Y."/>
            <person name="Mizrachi E."/>
        </authorList>
    </citation>
    <scope>NUCLEOTIDE SEQUENCE</scope>
    <source>
        <tissue evidence="2">Young leaves</tissue>
    </source>
</reference>
<dbReference type="AlphaFoldDB" id="A0A9Q0K7B9"/>
<evidence type="ECO:0000313" key="3">
    <source>
        <dbReference type="Proteomes" id="UP001141806"/>
    </source>
</evidence>
<proteinExistence type="predicted"/>
<evidence type="ECO:0000256" key="1">
    <source>
        <dbReference type="SAM" id="MobiDB-lite"/>
    </source>
</evidence>
<keyword evidence="3" id="KW-1185">Reference proteome</keyword>
<name>A0A9Q0K7B9_9MAGN</name>
<dbReference type="Proteomes" id="UP001141806">
    <property type="component" value="Unassembled WGS sequence"/>
</dbReference>
<accession>A0A9Q0K7B9</accession>